<name>A0A0F3ILZ9_9PROT</name>
<gene>
    <name evidence="1" type="ORF">VZ95_19850</name>
</gene>
<proteinExistence type="predicted"/>
<dbReference type="RefSeq" id="WP_045777407.1">
    <property type="nucleotide sequence ID" value="NZ_LAJY01000800.1"/>
</dbReference>
<dbReference type="EMBL" id="LAJY01000800">
    <property type="protein sequence ID" value="KJV07687.1"/>
    <property type="molecule type" value="Genomic_DNA"/>
</dbReference>
<evidence type="ECO:0000313" key="2">
    <source>
        <dbReference type="Proteomes" id="UP000033774"/>
    </source>
</evidence>
<dbReference type="AlphaFoldDB" id="A0A0F3ILZ9"/>
<reference evidence="1 2" key="1">
    <citation type="submission" date="2015-03" db="EMBL/GenBank/DDBJ databases">
        <title>Draft genome sequence of Elstera litoralis.</title>
        <authorList>
            <person name="Rahalkar M.C."/>
            <person name="Dhakephalkar P.K."/>
            <person name="Pore S.D."/>
            <person name="Arora P."/>
            <person name="Kapse N.G."/>
            <person name="Pandit P.S."/>
        </authorList>
    </citation>
    <scope>NUCLEOTIDE SEQUENCE [LARGE SCALE GENOMIC DNA]</scope>
    <source>
        <strain evidence="1 2">Dia-1</strain>
    </source>
</reference>
<protein>
    <submittedName>
        <fullName evidence="1">Uncharacterized protein</fullName>
    </submittedName>
</protein>
<comment type="caution">
    <text evidence="1">The sequence shown here is derived from an EMBL/GenBank/DDBJ whole genome shotgun (WGS) entry which is preliminary data.</text>
</comment>
<dbReference type="Proteomes" id="UP000033774">
    <property type="component" value="Unassembled WGS sequence"/>
</dbReference>
<accession>A0A0F3ILZ9</accession>
<keyword evidence="2" id="KW-1185">Reference proteome</keyword>
<evidence type="ECO:0000313" key="1">
    <source>
        <dbReference type="EMBL" id="KJV07687.1"/>
    </source>
</evidence>
<organism evidence="1 2">
    <name type="scientific">Elstera litoralis</name>
    <dbReference type="NCBI Taxonomy" id="552518"/>
    <lineage>
        <taxon>Bacteria</taxon>
        <taxon>Pseudomonadati</taxon>
        <taxon>Pseudomonadota</taxon>
        <taxon>Alphaproteobacteria</taxon>
        <taxon>Rhodospirillales</taxon>
        <taxon>Rhodospirillaceae</taxon>
        <taxon>Elstera</taxon>
    </lineage>
</organism>
<sequence length="76" mass="8171">MTALHITDTATVRKAEAIAKMRGIPAEQALSEMVSAAYEAQTYFADRARRGDPEKALAILARLGVGNEPDEGDELP</sequence>